<proteinExistence type="predicted"/>
<dbReference type="AlphaFoldDB" id="X0WIW1"/>
<reference evidence="1" key="1">
    <citation type="journal article" date="2014" name="Front. Microbiol.">
        <title>High frequency of phylogenetically diverse reductive dehalogenase-homologous genes in deep subseafloor sedimentary metagenomes.</title>
        <authorList>
            <person name="Kawai M."/>
            <person name="Futagami T."/>
            <person name="Toyoda A."/>
            <person name="Takaki Y."/>
            <person name="Nishi S."/>
            <person name="Hori S."/>
            <person name="Arai W."/>
            <person name="Tsubouchi T."/>
            <person name="Morono Y."/>
            <person name="Uchiyama I."/>
            <person name="Ito T."/>
            <person name="Fujiyama A."/>
            <person name="Inagaki F."/>
            <person name="Takami H."/>
        </authorList>
    </citation>
    <scope>NUCLEOTIDE SEQUENCE</scope>
    <source>
        <strain evidence="1">Expedition CK06-06</strain>
    </source>
</reference>
<protein>
    <submittedName>
        <fullName evidence="1">Uncharacterized protein</fullName>
    </submittedName>
</protein>
<feature type="non-terminal residue" evidence="1">
    <location>
        <position position="1"/>
    </location>
</feature>
<gene>
    <name evidence="1" type="ORF">S01H1_71873</name>
</gene>
<organism evidence="1">
    <name type="scientific">marine sediment metagenome</name>
    <dbReference type="NCBI Taxonomy" id="412755"/>
    <lineage>
        <taxon>unclassified sequences</taxon>
        <taxon>metagenomes</taxon>
        <taxon>ecological metagenomes</taxon>
    </lineage>
</organism>
<evidence type="ECO:0000313" key="1">
    <source>
        <dbReference type="EMBL" id="GAG30595.1"/>
    </source>
</evidence>
<sequence length="31" mass="3364">TLAALPQEAGELRERVASTYGHLYDPASYAL</sequence>
<name>X0WIW1_9ZZZZ</name>
<comment type="caution">
    <text evidence="1">The sequence shown here is derived from an EMBL/GenBank/DDBJ whole genome shotgun (WGS) entry which is preliminary data.</text>
</comment>
<dbReference type="EMBL" id="BARS01047889">
    <property type="protein sequence ID" value="GAG30595.1"/>
    <property type="molecule type" value="Genomic_DNA"/>
</dbReference>
<accession>X0WIW1</accession>